<dbReference type="SMART" id="SM00382">
    <property type="entry name" value="AAA"/>
    <property type="match status" value="1"/>
</dbReference>
<feature type="compositionally biased region" description="Low complexity" evidence="11">
    <location>
        <begin position="141"/>
        <end position="178"/>
    </location>
</feature>
<comment type="subunit">
    <text evidence="10">Component of the origin recognition complex (ORC) composed of at least ORC1, ORC2, ORC3, ORC4, ORC5 and ORC6. ORC is regulated in a cell-cycle and development dependent manner. It is sequentially assembled at the exit from anaphase of mitosis and disassembled as cells enter S phase. Binds unmodified and methylated histone H3.</text>
</comment>
<dbReference type="GO" id="GO:0033314">
    <property type="term" value="P:mitotic DNA replication checkpoint signaling"/>
    <property type="evidence" value="ECO:0007669"/>
    <property type="project" value="TreeGrafter"/>
</dbReference>
<dbReference type="InterPro" id="IPR011011">
    <property type="entry name" value="Znf_FYVE_PHD"/>
</dbReference>
<keyword evidence="6" id="KW-0862">Zinc</keyword>
<dbReference type="Pfam" id="PF00628">
    <property type="entry name" value="PHD"/>
    <property type="match status" value="1"/>
</dbReference>
<dbReference type="InterPro" id="IPR019786">
    <property type="entry name" value="Zinc_finger_PHD-type_CS"/>
</dbReference>
<dbReference type="PROSITE" id="PS50016">
    <property type="entry name" value="ZF_PHD_2"/>
    <property type="match status" value="1"/>
</dbReference>
<reference evidence="14" key="1">
    <citation type="journal article" date="2020" name="bioRxiv">
        <title>Comparative genomics of Chlamydomonas.</title>
        <authorList>
            <person name="Craig R.J."/>
            <person name="Hasan A.R."/>
            <person name="Ness R.W."/>
            <person name="Keightley P.D."/>
        </authorList>
    </citation>
    <scope>NUCLEOTIDE SEQUENCE</scope>
    <source>
        <strain evidence="14">SAG 7.73</strain>
    </source>
</reference>
<keyword evidence="3 10" id="KW-0235">DNA replication</keyword>
<dbReference type="GO" id="GO:0005524">
    <property type="term" value="F:ATP binding"/>
    <property type="evidence" value="ECO:0007669"/>
    <property type="project" value="UniProtKB-KW"/>
</dbReference>
<evidence type="ECO:0000256" key="6">
    <source>
        <dbReference type="ARBA" id="ARBA00022833"/>
    </source>
</evidence>
<feature type="region of interest" description="Disordered" evidence="11">
    <location>
        <begin position="461"/>
        <end position="493"/>
    </location>
</feature>
<proteinExistence type="inferred from homology"/>
<dbReference type="InterPro" id="IPR019787">
    <property type="entry name" value="Znf_PHD-finger"/>
</dbReference>
<dbReference type="InterPro" id="IPR013083">
    <property type="entry name" value="Znf_RING/FYVE/PHD"/>
</dbReference>
<dbReference type="Gene3D" id="3.40.50.300">
    <property type="entry name" value="P-loop containing nucleotide triphosphate hydrolases"/>
    <property type="match status" value="1"/>
</dbReference>
<dbReference type="InterPro" id="IPR001965">
    <property type="entry name" value="Znf_PHD"/>
</dbReference>
<dbReference type="InterPro" id="IPR054425">
    <property type="entry name" value="Cdc6_ORC1-like_ATPase_lid"/>
</dbReference>
<dbReference type="PROSITE" id="PS01359">
    <property type="entry name" value="ZF_PHD_1"/>
    <property type="match status" value="1"/>
</dbReference>
<keyword evidence="15" id="KW-1185">Reference proteome</keyword>
<dbReference type="GO" id="GO:0016887">
    <property type="term" value="F:ATP hydrolysis activity"/>
    <property type="evidence" value="ECO:0007669"/>
    <property type="project" value="InterPro"/>
</dbReference>
<dbReference type="Proteomes" id="UP000650467">
    <property type="component" value="Unassembled WGS sequence"/>
</dbReference>
<feature type="compositionally biased region" description="Low complexity" evidence="11">
    <location>
        <begin position="433"/>
        <end position="446"/>
    </location>
</feature>
<dbReference type="OrthoDB" id="1926878at2759"/>
<keyword evidence="4" id="KW-0479">Metal-binding</keyword>
<feature type="compositionally biased region" description="Acidic residues" evidence="11">
    <location>
        <begin position="97"/>
        <end position="123"/>
    </location>
</feature>
<accession>A0A835W153</accession>
<keyword evidence="8 10" id="KW-0539">Nucleus</keyword>
<dbReference type="InterPro" id="IPR027417">
    <property type="entry name" value="P-loop_NTPase"/>
</dbReference>
<evidence type="ECO:0000256" key="5">
    <source>
        <dbReference type="ARBA" id="ARBA00022771"/>
    </source>
</evidence>
<feature type="compositionally biased region" description="Low complexity" evidence="11">
    <location>
        <begin position="197"/>
        <end position="206"/>
    </location>
</feature>
<dbReference type="Pfam" id="PF00004">
    <property type="entry name" value="AAA"/>
    <property type="match status" value="1"/>
</dbReference>
<evidence type="ECO:0000256" key="3">
    <source>
        <dbReference type="ARBA" id="ARBA00022705"/>
    </source>
</evidence>
<dbReference type="InterPro" id="IPR043151">
    <property type="entry name" value="BAH_sf"/>
</dbReference>
<evidence type="ECO:0000313" key="15">
    <source>
        <dbReference type="Proteomes" id="UP000650467"/>
    </source>
</evidence>
<dbReference type="GO" id="GO:0006270">
    <property type="term" value="P:DNA replication initiation"/>
    <property type="evidence" value="ECO:0007669"/>
    <property type="project" value="TreeGrafter"/>
</dbReference>
<dbReference type="SMART" id="SM00249">
    <property type="entry name" value="PHD"/>
    <property type="match status" value="1"/>
</dbReference>
<feature type="region of interest" description="Disordered" evidence="11">
    <location>
        <begin position="73"/>
        <end position="206"/>
    </location>
</feature>
<dbReference type="SUPFAM" id="SSF57903">
    <property type="entry name" value="FYVE/PHD zinc finger"/>
    <property type="match status" value="1"/>
</dbReference>
<evidence type="ECO:0000256" key="4">
    <source>
        <dbReference type="ARBA" id="ARBA00022723"/>
    </source>
</evidence>
<dbReference type="Gene3D" id="3.30.40.10">
    <property type="entry name" value="Zinc/RING finger domain, C3HC4 (zinc finger)"/>
    <property type="match status" value="1"/>
</dbReference>
<feature type="domain" description="BAH" evidence="13">
    <location>
        <begin position="298"/>
        <end position="414"/>
    </location>
</feature>
<evidence type="ECO:0000256" key="1">
    <source>
        <dbReference type="ARBA" id="ARBA00004123"/>
    </source>
</evidence>
<dbReference type="PANTHER" id="PTHR10763:SF23">
    <property type="entry name" value="ORIGIN RECOGNITION COMPLEX SUBUNIT 1"/>
    <property type="match status" value="1"/>
</dbReference>
<keyword evidence="10" id="KW-0067">ATP-binding</keyword>
<evidence type="ECO:0000256" key="8">
    <source>
        <dbReference type="ARBA" id="ARBA00023242"/>
    </source>
</evidence>
<dbReference type="SUPFAM" id="SSF52540">
    <property type="entry name" value="P-loop containing nucleoside triphosphate hydrolases"/>
    <property type="match status" value="1"/>
</dbReference>
<keyword evidence="10" id="KW-0547">Nucleotide-binding</keyword>
<protein>
    <recommendedName>
        <fullName evidence="10">Origin recognition complex subunit 1</fullName>
    </recommendedName>
</protein>
<feature type="region of interest" description="Disordered" evidence="11">
    <location>
        <begin position="1"/>
        <end position="28"/>
    </location>
</feature>
<dbReference type="FunFam" id="3.40.50.300:FF:004058">
    <property type="entry name" value="Origin recognition complex subunit 1"/>
    <property type="match status" value="1"/>
</dbReference>
<gene>
    <name evidence="14" type="ORF">HXX76_008299</name>
</gene>
<dbReference type="InterPro" id="IPR003959">
    <property type="entry name" value="ATPase_AAA_core"/>
</dbReference>
<feature type="region of interest" description="Disordered" evidence="11">
    <location>
        <begin position="503"/>
        <end position="522"/>
    </location>
</feature>
<dbReference type="GO" id="GO:0008270">
    <property type="term" value="F:zinc ion binding"/>
    <property type="evidence" value="ECO:0007669"/>
    <property type="project" value="UniProtKB-KW"/>
</dbReference>
<evidence type="ECO:0000259" key="12">
    <source>
        <dbReference type="PROSITE" id="PS50016"/>
    </source>
</evidence>
<dbReference type="GO" id="GO:0005664">
    <property type="term" value="C:nuclear origin of replication recognition complex"/>
    <property type="evidence" value="ECO:0007669"/>
    <property type="project" value="TreeGrafter"/>
</dbReference>
<dbReference type="InterPro" id="IPR050311">
    <property type="entry name" value="ORC1/CDC6"/>
</dbReference>
<evidence type="ECO:0000256" key="10">
    <source>
        <dbReference type="RuleBase" id="RU365058"/>
    </source>
</evidence>
<dbReference type="PANTHER" id="PTHR10763">
    <property type="entry name" value="CELL DIVISION CONTROL PROTEIN 6-RELATED"/>
    <property type="match status" value="1"/>
</dbReference>
<dbReference type="PROSITE" id="PS51038">
    <property type="entry name" value="BAH"/>
    <property type="match status" value="1"/>
</dbReference>
<evidence type="ECO:0000259" key="13">
    <source>
        <dbReference type="PROSITE" id="PS51038"/>
    </source>
</evidence>
<comment type="subcellular location">
    <subcellularLocation>
        <location evidence="1 10">Nucleus</location>
    </subcellularLocation>
</comment>
<organism evidence="14 15">
    <name type="scientific">Chlamydomonas incerta</name>
    <dbReference type="NCBI Taxonomy" id="51695"/>
    <lineage>
        <taxon>Eukaryota</taxon>
        <taxon>Viridiplantae</taxon>
        <taxon>Chlorophyta</taxon>
        <taxon>core chlorophytes</taxon>
        <taxon>Chlorophyceae</taxon>
        <taxon>CS clade</taxon>
        <taxon>Chlamydomonadales</taxon>
        <taxon>Chlamydomonadaceae</taxon>
        <taxon>Chlamydomonas</taxon>
    </lineage>
</organism>
<evidence type="ECO:0000313" key="14">
    <source>
        <dbReference type="EMBL" id="KAG2433229.1"/>
    </source>
</evidence>
<keyword evidence="7 10" id="KW-0238">DNA-binding</keyword>
<feature type="domain" description="PHD-type" evidence="12">
    <location>
        <begin position="245"/>
        <end position="295"/>
    </location>
</feature>
<feature type="compositionally biased region" description="Acidic residues" evidence="11">
    <location>
        <begin position="470"/>
        <end position="485"/>
    </location>
</feature>
<evidence type="ECO:0000256" key="9">
    <source>
        <dbReference type="PROSITE-ProRule" id="PRU00146"/>
    </source>
</evidence>
<dbReference type="Pfam" id="PF22606">
    <property type="entry name" value="Cdc6-ORC-like_ATPase_lid"/>
    <property type="match status" value="1"/>
</dbReference>
<name>A0A835W153_CHLIN</name>
<comment type="caution">
    <text evidence="14">The sequence shown here is derived from an EMBL/GenBank/DDBJ whole genome shotgun (WGS) entry which is preliminary data.</text>
</comment>
<dbReference type="AlphaFoldDB" id="A0A835W153"/>
<comment type="function">
    <text evidence="10">Component of the origin recognition complex (ORC) that binds origins of replication. DNA-binding is ATP-dependent, however specific DNA sequences that define origins of replication have not been identified so far. ORC is required to assemble the pre-replication complex necessary to initiate DNA replication.</text>
</comment>
<evidence type="ECO:0000256" key="7">
    <source>
        <dbReference type="ARBA" id="ARBA00023125"/>
    </source>
</evidence>
<feature type="region of interest" description="Disordered" evidence="11">
    <location>
        <begin position="416"/>
        <end position="446"/>
    </location>
</feature>
<comment type="similarity">
    <text evidence="2 10">Belongs to the ORC1 family.</text>
</comment>
<dbReference type="GO" id="GO:0003682">
    <property type="term" value="F:chromatin binding"/>
    <property type="evidence" value="ECO:0007669"/>
    <property type="project" value="InterPro"/>
</dbReference>
<dbReference type="Gene3D" id="1.10.8.60">
    <property type="match status" value="1"/>
</dbReference>
<dbReference type="InterPro" id="IPR003593">
    <property type="entry name" value="AAA+_ATPase"/>
</dbReference>
<dbReference type="EMBL" id="JAEHOC010000019">
    <property type="protein sequence ID" value="KAG2433229.1"/>
    <property type="molecule type" value="Genomic_DNA"/>
</dbReference>
<evidence type="ECO:0000256" key="2">
    <source>
        <dbReference type="ARBA" id="ARBA00008398"/>
    </source>
</evidence>
<dbReference type="GO" id="GO:0003688">
    <property type="term" value="F:DNA replication origin binding"/>
    <property type="evidence" value="ECO:0007669"/>
    <property type="project" value="TreeGrafter"/>
</dbReference>
<evidence type="ECO:0000256" key="11">
    <source>
        <dbReference type="SAM" id="MobiDB-lite"/>
    </source>
</evidence>
<dbReference type="Gene3D" id="2.30.30.490">
    <property type="match status" value="1"/>
</dbReference>
<keyword evidence="5 9" id="KW-0863">Zinc-finger</keyword>
<sequence>MSARPARGARGRAALAQADGDAAEPAQQGKITDVFRSIKGTATAAKSQKPAIVVTSNATQRTRERAVRTAAVTVAATAASAPPPATTPKRQRRGAETEQDEEDDVELVEDDQQQQQDEDMEETEAARPAAKTPTARRGRRATPAAPPEAADTAAPAQRRSTRAKPAAAVEAPAPAGTAPGKGGAAAAGPAARRKQAGGEAAAGSGRSAVRYLSSWEVHGEKIHVGDDVYVVETEDSSQLPDDDEDEPCCVCSRNTDTRRMVECDRCLRGFHFRCLKPALKKLPDGDWLCPDCVAGVPPTAHANRHIATSSQAFLFGDKVLGLARVTGWLKDRKGEVQVLVRHYKKPEETHMGRQAHHHAREVFLGVGEHAEAAACIWGRADVVAPARFAETGGTDTYICEYEYDDRWKRFRRRLGADEDPSAAAGSDDDEWGAAVPSAPAAAGKRRGAAAGARVGRGRGAAAAAASEASSGEEYEAEESDESDRDEEYKPRHTLDGWVIRKPRGAGAARPGLPTRQPGARGRGQSYKALLDEEGTGLLLDQGAAAVPERGPVGPLAAARRALALNNTSGGLPCRETEKTALRRFIGGAVEEGADSPGVLYVCGVPGTGKTACCMEVLGGVRQQAQASGVQLVILNALQLPSPQHVYSKLWERMSGQRWGPARALKALEEAFSGGAGPHGGGGRRHMTLLIVDEIDVLITKDQAVLYNLFEWPMREGSRLAVIGISNTHDLDSRVLPRIASRLSGSKLAFNPYNFEQLQLILNSRLQGVTAVAKGAVDFCARKVASTTGDVRRALELLRRAAEIAETERAAAAARGQPPPEELTGVVGARQAQAAIKEMYGSLHMTLLRAAGLVPKLLLTALLVESRATNKPEVTVAALHARLTSHLALLTRAAALPLSRVVEAAAALGSQRLVLAEPGWHGPAMRLTLNVPQDDLVTLLRGDPALAAVQSCLA</sequence>
<dbReference type="InterPro" id="IPR001025">
    <property type="entry name" value="BAH_dom"/>
</dbReference>